<proteinExistence type="predicted"/>
<name>A0A1T5MHM6_9BACT</name>
<dbReference type="SUPFAM" id="SSF53271">
    <property type="entry name" value="PRTase-like"/>
    <property type="match status" value="1"/>
</dbReference>
<keyword evidence="2" id="KW-0808">Transferase</keyword>
<organism evidence="2 3">
    <name type="scientific">Ohtaekwangia koreensis</name>
    <dbReference type="NCBI Taxonomy" id="688867"/>
    <lineage>
        <taxon>Bacteria</taxon>
        <taxon>Pseudomonadati</taxon>
        <taxon>Bacteroidota</taxon>
        <taxon>Cytophagia</taxon>
        <taxon>Cytophagales</taxon>
        <taxon>Fulvivirgaceae</taxon>
        <taxon>Ohtaekwangia</taxon>
    </lineage>
</organism>
<evidence type="ECO:0000313" key="2">
    <source>
        <dbReference type="EMBL" id="SKC87702.1"/>
    </source>
</evidence>
<dbReference type="Proteomes" id="UP000190961">
    <property type="component" value="Unassembled WGS sequence"/>
</dbReference>
<dbReference type="GO" id="GO:0016740">
    <property type="term" value="F:transferase activity"/>
    <property type="evidence" value="ECO:0007669"/>
    <property type="project" value="UniProtKB-KW"/>
</dbReference>
<reference evidence="2 3" key="1">
    <citation type="submission" date="2017-02" db="EMBL/GenBank/DDBJ databases">
        <authorList>
            <person name="Peterson S.W."/>
        </authorList>
    </citation>
    <scope>NUCLEOTIDE SEQUENCE [LARGE SCALE GENOMIC DNA]</scope>
    <source>
        <strain evidence="2 3">DSM 25262</strain>
    </source>
</reference>
<dbReference type="RefSeq" id="WP_079689948.1">
    <property type="nucleotide sequence ID" value="NZ_FUZU01000004.1"/>
</dbReference>
<sequence length="215" mass="23907">MVREEVTIQDREQAGYLLSKKLLLYKNSNALVVGLGHGGAVVGYHVAHALQLSFAVIPCRKIKHPANSAQTIGSVSMNEVLMLEDIHGIPQDYIYHQILLSRIGIEREFNFYYANKPRPIIENRTVIIADDVLEEGNAIIACLRSIKKQNPTDVVVAIPIVTAAAFRAISLEADDVVFLKKESSNEPVRNIYASLPTVKEEEVRDLLLKSMKSTV</sequence>
<dbReference type="CDD" id="cd06223">
    <property type="entry name" value="PRTases_typeI"/>
    <property type="match status" value="1"/>
</dbReference>
<evidence type="ECO:0000313" key="3">
    <source>
        <dbReference type="Proteomes" id="UP000190961"/>
    </source>
</evidence>
<evidence type="ECO:0000259" key="1">
    <source>
        <dbReference type="Pfam" id="PF00156"/>
    </source>
</evidence>
<feature type="domain" description="Phosphoribosyltransferase" evidence="1">
    <location>
        <begin position="17"/>
        <end position="160"/>
    </location>
</feature>
<dbReference type="Pfam" id="PF00156">
    <property type="entry name" value="Pribosyltran"/>
    <property type="match status" value="1"/>
</dbReference>
<dbReference type="Gene3D" id="3.30.1310.20">
    <property type="entry name" value="PRTase-like"/>
    <property type="match status" value="1"/>
</dbReference>
<dbReference type="InterPro" id="IPR029057">
    <property type="entry name" value="PRTase-like"/>
</dbReference>
<gene>
    <name evidence="2" type="ORF">SAMN05660236_5490</name>
</gene>
<accession>A0A1T5MHM6</accession>
<dbReference type="EMBL" id="FUZU01000004">
    <property type="protein sequence ID" value="SKC87702.1"/>
    <property type="molecule type" value="Genomic_DNA"/>
</dbReference>
<dbReference type="OrthoDB" id="9810066at2"/>
<protein>
    <submittedName>
        <fullName evidence="2">Phosphoribosyl transferase domain-containing protein</fullName>
    </submittedName>
</protein>
<dbReference type="Gene3D" id="3.40.50.2020">
    <property type="match status" value="1"/>
</dbReference>
<dbReference type="InterPro" id="IPR000836">
    <property type="entry name" value="PRTase_dom"/>
</dbReference>
<dbReference type="AlphaFoldDB" id="A0A1T5MHM6"/>
<keyword evidence="3" id="KW-1185">Reference proteome</keyword>
<dbReference type="STRING" id="688867.SAMN05660236_5490"/>